<dbReference type="SUPFAM" id="SSF56176">
    <property type="entry name" value="FAD-binding/transporter-associated domain-like"/>
    <property type="match status" value="1"/>
</dbReference>
<dbReference type="PANTHER" id="PTHR43762">
    <property type="entry name" value="L-GULONOLACTONE OXIDASE"/>
    <property type="match status" value="1"/>
</dbReference>
<dbReference type="InterPro" id="IPR016166">
    <property type="entry name" value="FAD-bd_PCMH"/>
</dbReference>
<dbReference type="InterPro" id="IPR016169">
    <property type="entry name" value="FAD-bd_PCMH_sub2"/>
</dbReference>
<keyword evidence="5" id="KW-1185">Reference proteome</keyword>
<dbReference type="InterPro" id="IPR016167">
    <property type="entry name" value="FAD-bd_PCMH_sub1"/>
</dbReference>
<reference evidence="4 5" key="1">
    <citation type="submission" date="2021-05" db="EMBL/GenBank/DDBJ databases">
        <title>Draft Whole Genome Sequencing Of Biosensor Chromobacterium violaceum Strain CV026 Reveals A Regulatory RNA In Chromobacterium violaceum Phenotype Regulatory Network.</title>
        <authorList>
            <person name="Hong K.W."/>
            <person name="Chan K.G."/>
            <person name="Chang C.-Y."/>
        </authorList>
    </citation>
    <scope>NUCLEOTIDE SEQUENCE [LARGE SCALE GENOMIC DNA]</scope>
    <source>
        <strain evidence="4 5">ATCC 31532</strain>
    </source>
</reference>
<dbReference type="SUPFAM" id="SSF53335">
    <property type="entry name" value="S-adenosyl-L-methionine-dependent methyltransferases"/>
    <property type="match status" value="1"/>
</dbReference>
<dbReference type="Proteomes" id="UP000711178">
    <property type="component" value="Unassembled WGS sequence"/>
</dbReference>
<proteinExistence type="predicted"/>
<dbReference type="Gene3D" id="3.30.43.10">
    <property type="entry name" value="Uridine Diphospho-n-acetylenolpyruvylglucosamine Reductase, domain 2"/>
    <property type="match status" value="1"/>
</dbReference>
<gene>
    <name evidence="4" type="ORF">KIF53_13675</name>
</gene>
<evidence type="ECO:0000256" key="1">
    <source>
        <dbReference type="ARBA" id="ARBA00022630"/>
    </source>
</evidence>
<dbReference type="InterPro" id="IPR016164">
    <property type="entry name" value="FAD-linked_Oxase-like_C"/>
</dbReference>
<evidence type="ECO:0000259" key="3">
    <source>
        <dbReference type="PROSITE" id="PS51387"/>
    </source>
</evidence>
<sequence length="752" mass="85529">MSHHHIVNDVTRLNPVRVMAIIAPESVADVQQALRRTNGPVSIGGGRYSMGGQSASPGSLHFDMRSLNRILSFSPHEQTIRVQAGVRWCDIQRFIDPHDLAVKTMQTYANFTVGGSVSVNCHGRYVGLGPLVLSVLSLLIVLRDGETVRASRDENAELFFGAIGSYGALGVIVEIELSLTANKRVKRQHKVMPLADYWTYFKNAVRDNPQAVFHNADLYAPRYGTVRATSWMETDEPATTPDRLSPLKKSYPLHQYVLWAISETPFGKERREKLLDPLLYWRKKVHWRNFEAGYDVAELEPPSRQHRTYVLQEYFVPVAQLEAFVARMGEILRRHRVNALNISIRHAMPDPDTLLGWAPVETFAFVLYYKQRTRENARSRVAVWTRELIDAVTAVGGKYYLPYQPHATHAQFHRAYPRAEQLFELKKRLDPDFRFTNALWDKYYQAWLARGQAAPLPAPASEFHQVFDDVGLSDAFYRFLQTVFRIAPEDRLHQLIREACRHCGDEESVYRYLQQRFAGIRPALADLRYAVPSLLRQKREMTRQTLALLNGRRRFDGYAEIGSKGRYYRGLAAALDIRGPRFFIDEHAQTFSPADILERGQFKRLPRHLPLNDYAPICPNAIPDASLDLLVCYVGLHHMTPDTLTAFLASAARALRPDGLFIVRDHDVCDDSMRALVSLAHTVFNAGLGESWETNQRELRYFAPVAHWSRCLRTAGFEDSGQRLLQANDPTANTLLCFVRLPAADAAARSAS</sequence>
<organism evidence="4 5">
    <name type="scientific">Chromobacterium subtsugae</name>
    <dbReference type="NCBI Taxonomy" id="251747"/>
    <lineage>
        <taxon>Bacteria</taxon>
        <taxon>Pseudomonadati</taxon>
        <taxon>Pseudomonadota</taxon>
        <taxon>Betaproteobacteria</taxon>
        <taxon>Neisseriales</taxon>
        <taxon>Chromobacteriaceae</taxon>
        <taxon>Chromobacterium</taxon>
    </lineage>
</organism>
<keyword evidence="1" id="KW-0285">Flavoprotein</keyword>
<keyword evidence="2" id="KW-0274">FAD</keyword>
<dbReference type="Gene3D" id="3.30.465.10">
    <property type="match status" value="1"/>
</dbReference>
<dbReference type="InterPro" id="IPR029063">
    <property type="entry name" value="SAM-dependent_MTases_sf"/>
</dbReference>
<dbReference type="RefSeq" id="WP_043580074.1">
    <property type="nucleotide sequence ID" value="NZ_CP142381.1"/>
</dbReference>
<dbReference type="InterPro" id="IPR006094">
    <property type="entry name" value="Oxid_FAD_bind_N"/>
</dbReference>
<dbReference type="InterPro" id="IPR036318">
    <property type="entry name" value="FAD-bd_PCMH-like_sf"/>
</dbReference>
<evidence type="ECO:0000313" key="4">
    <source>
        <dbReference type="EMBL" id="MBW8288679.1"/>
    </source>
</evidence>
<dbReference type="PROSITE" id="PS51387">
    <property type="entry name" value="FAD_PCMH"/>
    <property type="match status" value="1"/>
</dbReference>
<dbReference type="InterPro" id="IPR013216">
    <property type="entry name" value="Methyltransf_11"/>
</dbReference>
<accession>A0ABS7FF31</accession>
<evidence type="ECO:0000256" key="2">
    <source>
        <dbReference type="ARBA" id="ARBA00022827"/>
    </source>
</evidence>
<dbReference type="InterPro" id="IPR010031">
    <property type="entry name" value="FAD_lactone_oxidase-like"/>
</dbReference>
<dbReference type="PANTHER" id="PTHR43762:SF1">
    <property type="entry name" value="D-ARABINONO-1,4-LACTONE OXIDASE"/>
    <property type="match status" value="1"/>
</dbReference>
<dbReference type="Gene3D" id="3.40.50.150">
    <property type="entry name" value="Vaccinia Virus protein VP39"/>
    <property type="match status" value="1"/>
</dbReference>
<dbReference type="SUPFAM" id="SSF55103">
    <property type="entry name" value="FAD-linked oxidases, C-terminal domain"/>
    <property type="match status" value="1"/>
</dbReference>
<dbReference type="EMBL" id="JAHDTB010000011">
    <property type="protein sequence ID" value="MBW8288679.1"/>
    <property type="molecule type" value="Genomic_DNA"/>
</dbReference>
<protein>
    <submittedName>
        <fullName evidence="4">FAD-binding oxidoreductase</fullName>
    </submittedName>
</protein>
<evidence type="ECO:0000313" key="5">
    <source>
        <dbReference type="Proteomes" id="UP000711178"/>
    </source>
</evidence>
<dbReference type="Pfam" id="PF01565">
    <property type="entry name" value="FAD_binding_4"/>
    <property type="match status" value="1"/>
</dbReference>
<comment type="caution">
    <text evidence="4">The sequence shown here is derived from an EMBL/GenBank/DDBJ whole genome shotgun (WGS) entry which is preliminary data.</text>
</comment>
<feature type="domain" description="FAD-binding PCMH-type" evidence="3">
    <location>
        <begin position="11"/>
        <end position="182"/>
    </location>
</feature>
<dbReference type="Pfam" id="PF08241">
    <property type="entry name" value="Methyltransf_11"/>
    <property type="match status" value="1"/>
</dbReference>
<name>A0ABS7FF31_9NEIS</name>
<dbReference type="GeneID" id="89686366"/>